<dbReference type="AlphaFoldDB" id="A0A1M5VGQ6"/>
<keyword evidence="6 7" id="KW-0472">Membrane</keyword>
<name>A0A1M5VGQ6_9FIRM</name>
<dbReference type="PANTHER" id="PTHR34184">
    <property type="entry name" value="UPF0718 PROTEIN YCGR"/>
    <property type="match status" value="1"/>
</dbReference>
<dbReference type="Gene3D" id="3.40.50.300">
    <property type="entry name" value="P-loop containing nucleotide triphosphate hydrolases"/>
    <property type="match status" value="1"/>
</dbReference>
<accession>A0A1M5VGQ6</accession>
<evidence type="ECO:0000256" key="3">
    <source>
        <dbReference type="ARBA" id="ARBA00022475"/>
    </source>
</evidence>
<dbReference type="SUPFAM" id="SSF52540">
    <property type="entry name" value="P-loop containing nucleoside triphosphate hydrolases"/>
    <property type="match status" value="1"/>
</dbReference>
<keyword evidence="4 7" id="KW-0812">Transmembrane</keyword>
<feature type="transmembrane region" description="Helical" evidence="7">
    <location>
        <begin position="270"/>
        <end position="292"/>
    </location>
</feature>
<evidence type="ECO:0000256" key="2">
    <source>
        <dbReference type="ARBA" id="ARBA00006386"/>
    </source>
</evidence>
<feature type="transmembrane region" description="Helical" evidence="7">
    <location>
        <begin position="304"/>
        <end position="327"/>
    </location>
</feature>
<gene>
    <name evidence="9" type="ORF">SAMN02745823_00819</name>
</gene>
<evidence type="ECO:0000313" key="9">
    <source>
        <dbReference type="EMBL" id="SHH74381.1"/>
    </source>
</evidence>
<protein>
    <recommendedName>
        <fullName evidence="8">CobW/HypB/UreG nucleotide-binding domain-containing protein</fullName>
    </recommendedName>
</protein>
<evidence type="ECO:0000256" key="6">
    <source>
        <dbReference type="ARBA" id="ARBA00023136"/>
    </source>
</evidence>
<dbReference type="InterPro" id="IPR005524">
    <property type="entry name" value="DUF318"/>
</dbReference>
<keyword evidence="5 7" id="KW-1133">Transmembrane helix</keyword>
<comment type="subcellular location">
    <subcellularLocation>
        <location evidence="1">Cell membrane</location>
        <topology evidence="1">Multi-pass membrane protein</topology>
    </subcellularLocation>
</comment>
<dbReference type="InterPro" id="IPR027417">
    <property type="entry name" value="P-loop_NTPase"/>
</dbReference>
<feature type="transmembrane region" description="Helical" evidence="7">
    <location>
        <begin position="227"/>
        <end position="250"/>
    </location>
</feature>
<keyword evidence="3" id="KW-1003">Cell membrane</keyword>
<proteinExistence type="inferred from homology"/>
<feature type="domain" description="CobW/HypB/UreG nucleotide-binding" evidence="8">
    <location>
        <begin position="4"/>
        <end position="148"/>
    </location>
</feature>
<feature type="transmembrane region" description="Helical" evidence="7">
    <location>
        <begin position="405"/>
        <end position="423"/>
    </location>
</feature>
<dbReference type="InterPro" id="IPR003495">
    <property type="entry name" value="CobW/HypB/UreG_nucleotide-bd"/>
</dbReference>
<dbReference type="PANTHER" id="PTHR34184:SF4">
    <property type="entry name" value="UPF0718 PROTEIN YCGR"/>
    <property type="match status" value="1"/>
</dbReference>
<evidence type="ECO:0000313" key="10">
    <source>
        <dbReference type="Proteomes" id="UP000183995"/>
    </source>
</evidence>
<feature type="transmembrane region" description="Helical" evidence="7">
    <location>
        <begin position="494"/>
        <end position="514"/>
    </location>
</feature>
<feature type="transmembrane region" description="Helical" evidence="7">
    <location>
        <begin position="429"/>
        <end position="447"/>
    </location>
</feature>
<dbReference type="OrthoDB" id="9770408at2"/>
<comment type="similarity">
    <text evidence="2">Belongs to the UPF0718 family.</text>
</comment>
<organism evidence="9 10">
    <name type="scientific">Sporobacter termitidis DSM 10068</name>
    <dbReference type="NCBI Taxonomy" id="1123282"/>
    <lineage>
        <taxon>Bacteria</taxon>
        <taxon>Bacillati</taxon>
        <taxon>Bacillota</taxon>
        <taxon>Clostridia</taxon>
        <taxon>Eubacteriales</taxon>
        <taxon>Oscillospiraceae</taxon>
        <taxon>Sporobacter</taxon>
    </lineage>
</organism>
<dbReference type="Pfam" id="PF03773">
    <property type="entry name" value="ArsP_1"/>
    <property type="match status" value="1"/>
</dbReference>
<dbReference type="STRING" id="1123282.SAMN02745823_00819"/>
<dbReference type="InterPro" id="IPR052923">
    <property type="entry name" value="UPF0718"/>
</dbReference>
<evidence type="ECO:0000256" key="7">
    <source>
        <dbReference type="SAM" id="Phobius"/>
    </source>
</evidence>
<evidence type="ECO:0000256" key="5">
    <source>
        <dbReference type="ARBA" id="ARBA00022989"/>
    </source>
</evidence>
<keyword evidence="10" id="KW-1185">Reference proteome</keyword>
<evidence type="ECO:0000256" key="4">
    <source>
        <dbReference type="ARBA" id="ARBA00022692"/>
    </source>
</evidence>
<dbReference type="GO" id="GO:0005886">
    <property type="term" value="C:plasma membrane"/>
    <property type="evidence" value="ECO:0007669"/>
    <property type="project" value="UniProtKB-SubCell"/>
</dbReference>
<feature type="transmembrane region" description="Helical" evidence="7">
    <location>
        <begin position="196"/>
        <end position="215"/>
    </location>
</feature>
<sequence>MQIPVYVISGFLDSGKTTLLNRLLNGRQYRGVPLLVIQFEAGEEEFTGRKGCDVMVIPKRTLDRDPEQVAEQIEARLNSSAPREVWVEWNGVTPLALLQDIFRHPALYRLCRLEKIIHMLDAETLESLLGKTGGALPEQIAGCDFAVARGLRSGKDYARVKRLLRNLNPGVKLLRIRQAESIYSEIYRKKSRPVNAFSVGLLLFVGMYLLAARFVDLSQTPVNTVINIYLGIMLQAVPFLLIGVMISSIIQVFVPQEYIERRFPKNPVGGMLTAVLLGFCLPVCDCASIPIFRSMVRKGVPLAPAVTFMTVTPVVNPVVMLSTYYAFSGNLRIVAARAGLGVIAAVLIGLWFSKKPARADMLPGVDGLMCSCGCYEGVSAEMTLGDKLGLFIRHSQAEFFNVGKYLMLGALVAALFQTGIRSVSFQSGIGFDLALLLMMVTAFLLSLCSSSDAVIARSFASSFPMGAVMGFLVFGPMIDVKNVIMLSGSFSKKFVAALFAAAFVTCYIVVYLFGRFAVGG</sequence>
<evidence type="ECO:0000256" key="1">
    <source>
        <dbReference type="ARBA" id="ARBA00004651"/>
    </source>
</evidence>
<reference evidence="9 10" key="1">
    <citation type="submission" date="2016-11" db="EMBL/GenBank/DDBJ databases">
        <authorList>
            <person name="Jaros S."/>
            <person name="Januszkiewicz K."/>
            <person name="Wedrychowicz H."/>
        </authorList>
    </citation>
    <scope>NUCLEOTIDE SEQUENCE [LARGE SCALE GENOMIC DNA]</scope>
    <source>
        <strain evidence="9 10">DSM 10068</strain>
    </source>
</reference>
<feature type="transmembrane region" description="Helical" evidence="7">
    <location>
        <begin position="454"/>
        <end position="474"/>
    </location>
</feature>
<dbReference type="Pfam" id="PF02492">
    <property type="entry name" value="cobW"/>
    <property type="match status" value="1"/>
</dbReference>
<dbReference type="RefSeq" id="WP_073076386.1">
    <property type="nucleotide sequence ID" value="NZ_FQXV01000002.1"/>
</dbReference>
<feature type="transmembrane region" description="Helical" evidence="7">
    <location>
        <begin position="333"/>
        <end position="352"/>
    </location>
</feature>
<dbReference type="Proteomes" id="UP000183995">
    <property type="component" value="Unassembled WGS sequence"/>
</dbReference>
<evidence type="ECO:0000259" key="8">
    <source>
        <dbReference type="Pfam" id="PF02492"/>
    </source>
</evidence>
<dbReference type="EMBL" id="FQXV01000002">
    <property type="protein sequence ID" value="SHH74381.1"/>
    <property type="molecule type" value="Genomic_DNA"/>
</dbReference>